<feature type="non-terminal residue" evidence="10">
    <location>
        <position position="1"/>
    </location>
</feature>
<evidence type="ECO:0000256" key="2">
    <source>
        <dbReference type="ARBA" id="ARBA00022741"/>
    </source>
</evidence>
<evidence type="ECO:0000256" key="7">
    <source>
        <dbReference type="ARBA" id="ARBA00022840"/>
    </source>
</evidence>
<dbReference type="GO" id="GO:0005829">
    <property type="term" value="C:cytosol"/>
    <property type="evidence" value="ECO:0007669"/>
    <property type="project" value="TreeGrafter"/>
</dbReference>
<organism evidence="10">
    <name type="scientific">Pongo abelii</name>
    <name type="common">Sumatran orangutan</name>
    <name type="synonym">Pongo pygmaeus abelii</name>
    <dbReference type="NCBI Taxonomy" id="9601"/>
    <lineage>
        <taxon>Eukaryota</taxon>
        <taxon>Metazoa</taxon>
        <taxon>Chordata</taxon>
        <taxon>Craniata</taxon>
        <taxon>Vertebrata</taxon>
        <taxon>Euteleostomi</taxon>
        <taxon>Mammalia</taxon>
        <taxon>Eutheria</taxon>
        <taxon>Euarchontoglires</taxon>
        <taxon>Primates</taxon>
        <taxon>Haplorrhini</taxon>
        <taxon>Catarrhini</taxon>
        <taxon>Hominidae</taxon>
        <taxon>Pongo</taxon>
    </lineage>
</organism>
<keyword evidence="2" id="KW-0547">Nucleotide-binding</keyword>
<evidence type="ECO:0000256" key="1">
    <source>
        <dbReference type="ARBA" id="ARBA00022723"/>
    </source>
</evidence>
<dbReference type="PANTHER" id="PTHR10887">
    <property type="entry name" value="DNA2/NAM7 HELICASE FAMILY"/>
    <property type="match status" value="1"/>
</dbReference>
<evidence type="ECO:0000256" key="6">
    <source>
        <dbReference type="ARBA" id="ARBA00022833"/>
    </source>
</evidence>
<evidence type="ECO:0000256" key="3">
    <source>
        <dbReference type="ARBA" id="ARBA00022771"/>
    </source>
</evidence>
<reference evidence="10" key="1">
    <citation type="submission" date="2017-12" db="EMBL/GenBank/DDBJ databases">
        <title>High-resolution comparative analysis of great ape genomes.</title>
        <authorList>
            <person name="Pollen A."/>
            <person name="Hastie A."/>
            <person name="Hormozdiari F."/>
            <person name="Dougherty M."/>
            <person name="Liu R."/>
            <person name="Chaisson M."/>
            <person name="Hoppe E."/>
            <person name="Hill C."/>
            <person name="Pang A."/>
            <person name="Hillier L."/>
            <person name="Baker C."/>
            <person name="Armstrong J."/>
            <person name="Shendure J."/>
            <person name="Paten B."/>
            <person name="Wilson R."/>
            <person name="Chao H."/>
            <person name="Schneider V."/>
            <person name="Ventura M."/>
            <person name="Kronenberg Z."/>
            <person name="Murali S."/>
            <person name="Gordon D."/>
            <person name="Cantsilieris S."/>
            <person name="Munson K."/>
            <person name="Nelson B."/>
            <person name="Raja A."/>
            <person name="Underwood J."/>
            <person name="Diekhans M."/>
            <person name="Fiddes I."/>
            <person name="Haussler D."/>
            <person name="Eichler E."/>
        </authorList>
    </citation>
    <scope>NUCLEOTIDE SEQUENCE [LARGE SCALE GENOMIC DNA]</scope>
    <source>
        <strain evidence="10">Susie</strain>
    </source>
</reference>
<dbReference type="EMBL" id="NDHI03003438">
    <property type="protein sequence ID" value="PNJ50865.1"/>
    <property type="molecule type" value="Genomic_DNA"/>
</dbReference>
<evidence type="ECO:0000259" key="9">
    <source>
        <dbReference type="PROSITE" id="PS50103"/>
    </source>
</evidence>
<keyword evidence="6 8" id="KW-0862">Zinc</keyword>
<dbReference type="InterPro" id="IPR045055">
    <property type="entry name" value="DNA2/NAM7-like"/>
</dbReference>
<dbReference type="Pfam" id="PF13086">
    <property type="entry name" value="AAA_11"/>
    <property type="match status" value="1"/>
</dbReference>
<sequence length="837" mass="95626">LGEGLAKGEDAFRAVLCCMQLKGKLQPVSAILAKSLTGESLNGMVTKDLTRLKTLLSETETATSNALSGYHVEDLDEGSCNGWHFRPPPRGITSSEEYTLCKRFLEQGICRYGAQCTSAHSQEELAEWQKRYASRLIKLKQQNENKQLSGSYMETLIEKWMNSLSPEKVLSECIEGVKVEHNPDLSVTVSTKKSHQTWTFALTCKPARMLYRVALLYDAHRPHFSIIAISAGDSTTQVSQEVPENCQEWIGGKMAQNGLDHYVYKVGIAFNTEIFGTFRQTIVFDFGLEPVLMQRVMIDAASTEVFYFRYMYVSLNRKVIRTTYRMSQPSAQSLCYYGFHLVLVLCYFFSPDLEYLMHAKQQLVTTAKRWDSSSKTIIDFEPNETTDLEKSLLIRYQIPLSADQLFTQSVLDKSLTKSNYQSRLHDLLYIEEIAQYKEISKFNLKVQLQILASFMLTGVSGGAKYAQNGQLFGRFKLTETLSEDTLAGRLVMTKVNAVYLLPVPKQKLVQTQGTKEKVYEATIEEKTKEYIFLRLSRECCEELNLRPDCDTQVELQFQLNRLPLCEMHYALDRIKDNGVLFPDISMTPTIPWSPNRQWDEQLDPRLNAKQKEAVLAITTPLAIQLPPVLIIGPYGTGKTFTLAQAVKHILQQQETRILICTHSNSAADLYIKDYLHPYVEAGNPQARPLRVYFRNRWVKTVHPVVHQYCLISSAHSTFQMPQKEDILKHRVVVVTLNTSQYLCQLDLEPGFFTHILLDEAAQAMECETIMPLALATQNTRIVLAGDHMQLSPFVYSEFARERNLHVSLLDRLYEHYPAEFPCRILLCENYRSHEAII</sequence>
<dbReference type="SUPFAM" id="SSF90229">
    <property type="entry name" value="CCCH zinc finger"/>
    <property type="match status" value="1"/>
</dbReference>
<dbReference type="FunFam" id="3.40.50.300:FF:000453">
    <property type="entry name" value="Probable helicase with zinc finger domain"/>
    <property type="match status" value="1"/>
</dbReference>
<dbReference type="GO" id="GO:0035194">
    <property type="term" value="P:regulatory ncRNA-mediated post-transcriptional gene silencing"/>
    <property type="evidence" value="ECO:0007669"/>
    <property type="project" value="TreeGrafter"/>
</dbReference>
<dbReference type="GO" id="GO:0016787">
    <property type="term" value="F:hydrolase activity"/>
    <property type="evidence" value="ECO:0007669"/>
    <property type="project" value="UniProtKB-KW"/>
</dbReference>
<accession>A0A2J8V013</accession>
<dbReference type="CDD" id="cd18077">
    <property type="entry name" value="DEXXQc_HELZ"/>
    <property type="match status" value="1"/>
</dbReference>
<proteinExistence type="predicted"/>
<dbReference type="PROSITE" id="PS50103">
    <property type="entry name" value="ZF_C3H1"/>
    <property type="match status" value="1"/>
</dbReference>
<feature type="domain" description="C3H1-type" evidence="9">
    <location>
        <begin position="95"/>
        <end position="123"/>
    </location>
</feature>
<comment type="caution">
    <text evidence="10">The sequence shown here is derived from an EMBL/GenBank/DDBJ whole genome shotgun (WGS) entry which is preliminary data.</text>
</comment>
<dbReference type="InterPro" id="IPR041677">
    <property type="entry name" value="DNA2/NAM7_AAA_11"/>
</dbReference>
<dbReference type="Gene3D" id="4.10.1000.10">
    <property type="entry name" value="Zinc finger, CCCH-type"/>
    <property type="match status" value="1"/>
</dbReference>
<keyword evidence="4" id="KW-0378">Hydrolase</keyword>
<keyword evidence="7" id="KW-0067">ATP-binding</keyword>
<keyword evidence="1 8" id="KW-0479">Metal-binding</keyword>
<dbReference type="InterPro" id="IPR049569">
    <property type="entry name" value="HELZ_DEAD-box_1"/>
</dbReference>
<dbReference type="Pfam" id="PF00580">
    <property type="entry name" value="UvrD-helicase"/>
    <property type="match status" value="1"/>
</dbReference>
<name>A0A2J8V013_PONAB</name>
<dbReference type="GO" id="GO:0005524">
    <property type="term" value="F:ATP binding"/>
    <property type="evidence" value="ECO:0007669"/>
    <property type="project" value="UniProtKB-KW"/>
</dbReference>
<dbReference type="GO" id="GO:0043186">
    <property type="term" value="C:P granule"/>
    <property type="evidence" value="ECO:0007669"/>
    <property type="project" value="TreeGrafter"/>
</dbReference>
<dbReference type="FunFam" id="4.10.1000.10:FF:000009">
    <property type="entry name" value="probable helicase with zinc finger domain"/>
    <property type="match status" value="1"/>
</dbReference>
<dbReference type="InterPro" id="IPR014016">
    <property type="entry name" value="UvrD-like_ATP-bd"/>
</dbReference>
<dbReference type="SMART" id="SM00356">
    <property type="entry name" value="ZnF_C3H1"/>
    <property type="match status" value="1"/>
</dbReference>
<dbReference type="InterPro" id="IPR000571">
    <property type="entry name" value="Znf_CCCH"/>
</dbReference>
<dbReference type="GO" id="GO:0008270">
    <property type="term" value="F:zinc ion binding"/>
    <property type="evidence" value="ECO:0007669"/>
    <property type="project" value="UniProtKB-KW"/>
</dbReference>
<feature type="non-terminal residue" evidence="10">
    <location>
        <position position="837"/>
    </location>
</feature>
<dbReference type="GO" id="GO:0004386">
    <property type="term" value="F:helicase activity"/>
    <property type="evidence" value="ECO:0007669"/>
    <property type="project" value="UniProtKB-KW"/>
</dbReference>
<dbReference type="Pfam" id="PF00642">
    <property type="entry name" value="zf-CCCH"/>
    <property type="match status" value="1"/>
</dbReference>
<evidence type="ECO:0000313" key="10">
    <source>
        <dbReference type="EMBL" id="PNJ50865.1"/>
    </source>
</evidence>
<evidence type="ECO:0000256" key="4">
    <source>
        <dbReference type="ARBA" id="ARBA00022801"/>
    </source>
</evidence>
<keyword evidence="5" id="KW-0347">Helicase</keyword>
<feature type="zinc finger region" description="C3H1-type" evidence="8">
    <location>
        <begin position="95"/>
        <end position="123"/>
    </location>
</feature>
<protein>
    <submittedName>
        <fullName evidence="10">HELZ isoform 5</fullName>
    </submittedName>
</protein>
<evidence type="ECO:0000256" key="8">
    <source>
        <dbReference type="PROSITE-ProRule" id="PRU00723"/>
    </source>
</evidence>
<dbReference type="InterPro" id="IPR027417">
    <property type="entry name" value="P-loop_NTPase"/>
</dbReference>
<dbReference type="SUPFAM" id="SSF52540">
    <property type="entry name" value="P-loop containing nucleoside triphosphate hydrolases"/>
    <property type="match status" value="1"/>
</dbReference>
<dbReference type="InterPro" id="IPR036855">
    <property type="entry name" value="Znf_CCCH_sf"/>
</dbReference>
<dbReference type="AlphaFoldDB" id="A0A2J8V013"/>
<gene>
    <name evidence="10" type="ORF">CR201_G0023969</name>
</gene>
<evidence type="ECO:0000256" key="5">
    <source>
        <dbReference type="ARBA" id="ARBA00022806"/>
    </source>
</evidence>
<dbReference type="PANTHER" id="PTHR10887:SF365">
    <property type="entry name" value="HELICASE WITH ZINC FINGER DOMAIN-RELATED"/>
    <property type="match status" value="1"/>
</dbReference>
<keyword evidence="3 8" id="KW-0863">Zinc-finger</keyword>
<dbReference type="Gene3D" id="3.40.50.300">
    <property type="entry name" value="P-loop containing nucleotide triphosphate hydrolases"/>
    <property type="match status" value="1"/>
</dbReference>